<proteinExistence type="predicted"/>
<feature type="compositionally biased region" description="Polar residues" evidence="1">
    <location>
        <begin position="78"/>
        <end position="87"/>
    </location>
</feature>
<feature type="compositionally biased region" description="Basic and acidic residues" evidence="1">
    <location>
        <begin position="91"/>
        <end position="129"/>
    </location>
</feature>
<evidence type="ECO:0000256" key="1">
    <source>
        <dbReference type="SAM" id="MobiDB-lite"/>
    </source>
</evidence>
<evidence type="ECO:0000313" key="3">
    <source>
        <dbReference type="Proteomes" id="UP000183200"/>
    </source>
</evidence>
<sequence>MPYRSRVYRQRNANTHDDAKQKPFFGNQQGQAAAKTAGGFFQAKLTVNEPGDQHEHEADAVADQVVNKPSEKKEIQERSISSVQRLATSAEDEKQGTNDARMAADKEIQEKPEPDSEEIQERHIQKQEEQSPATAVQPGGPFDRNDQTFTLSWKNGQWEGCGPVPGTAAGGENACVSSDSIDQVKNYFKKKPVPGNVDRPANCPPERWNFMFNYCCGESKHVDPNQKSNCIPDQVKAPEPKIEKPEAPEKGDFEIPDGDTKMA</sequence>
<gene>
    <name evidence="2" type="ORF">SAMN05421820_11632</name>
</gene>
<dbReference type="OrthoDB" id="4317910at2"/>
<evidence type="ECO:0000313" key="2">
    <source>
        <dbReference type="EMBL" id="SDO54392.1"/>
    </source>
</evidence>
<dbReference type="RefSeq" id="WP_074612726.1">
    <property type="nucleotide sequence ID" value="NZ_FNGY01000016.1"/>
</dbReference>
<name>A0A1H0KFA0_9SPHI</name>
<feature type="compositionally biased region" description="Basic and acidic residues" evidence="1">
    <location>
        <begin position="236"/>
        <end position="263"/>
    </location>
</feature>
<dbReference type="AlphaFoldDB" id="A0A1H0KFA0"/>
<dbReference type="EMBL" id="FNGY01000016">
    <property type="protein sequence ID" value="SDO54392.1"/>
    <property type="molecule type" value="Genomic_DNA"/>
</dbReference>
<feature type="region of interest" description="Disordered" evidence="1">
    <location>
        <begin position="46"/>
        <end position="148"/>
    </location>
</feature>
<protein>
    <submittedName>
        <fullName evidence="2">Uncharacterized protein</fullName>
    </submittedName>
</protein>
<accession>A0A1H0KFA0</accession>
<organism evidence="2 3">
    <name type="scientific">Pedobacter steynii</name>
    <dbReference type="NCBI Taxonomy" id="430522"/>
    <lineage>
        <taxon>Bacteria</taxon>
        <taxon>Pseudomonadati</taxon>
        <taxon>Bacteroidota</taxon>
        <taxon>Sphingobacteriia</taxon>
        <taxon>Sphingobacteriales</taxon>
        <taxon>Sphingobacteriaceae</taxon>
        <taxon>Pedobacter</taxon>
    </lineage>
</organism>
<feature type="region of interest" description="Disordered" evidence="1">
    <location>
        <begin position="1"/>
        <end position="24"/>
    </location>
</feature>
<reference evidence="3" key="1">
    <citation type="submission" date="2016-10" db="EMBL/GenBank/DDBJ databases">
        <authorList>
            <person name="Varghese N."/>
            <person name="Submissions S."/>
        </authorList>
    </citation>
    <scope>NUCLEOTIDE SEQUENCE [LARGE SCALE GENOMIC DNA]</scope>
    <source>
        <strain evidence="3">DSM 19110</strain>
    </source>
</reference>
<dbReference type="Proteomes" id="UP000183200">
    <property type="component" value="Unassembled WGS sequence"/>
</dbReference>
<keyword evidence="3" id="KW-1185">Reference proteome</keyword>
<feature type="region of interest" description="Disordered" evidence="1">
    <location>
        <begin position="222"/>
        <end position="263"/>
    </location>
</feature>